<evidence type="ECO:0000313" key="2">
    <source>
        <dbReference type="EMBL" id="TRB03047.1"/>
    </source>
</evidence>
<dbReference type="RefSeq" id="WP_142839872.1">
    <property type="nucleotide sequence ID" value="NZ_SGNY01000001.1"/>
</dbReference>
<feature type="region of interest" description="Disordered" evidence="1">
    <location>
        <begin position="66"/>
        <end position="88"/>
    </location>
</feature>
<name>A0A546XQM3_RHIRH</name>
<sequence length="88" mass="9148">MAKAPRNTPATDAAEQPAVPAVATPDDGKKDYVVTETAPTRVADRRVKVGDTLRLSEHEALAEELAQHIRPAGSAEKADAGADASSDV</sequence>
<accession>A0A546XQM3</accession>
<feature type="region of interest" description="Disordered" evidence="1">
    <location>
        <begin position="1"/>
        <end position="33"/>
    </location>
</feature>
<dbReference type="OrthoDB" id="8410963at2"/>
<evidence type="ECO:0000313" key="3">
    <source>
        <dbReference type="Proteomes" id="UP000315434"/>
    </source>
</evidence>
<organism evidence="2 3">
    <name type="scientific">Rhizobium rhizogenes</name>
    <name type="common">Agrobacterium rhizogenes</name>
    <dbReference type="NCBI Taxonomy" id="359"/>
    <lineage>
        <taxon>Bacteria</taxon>
        <taxon>Pseudomonadati</taxon>
        <taxon>Pseudomonadota</taxon>
        <taxon>Alphaproteobacteria</taxon>
        <taxon>Hyphomicrobiales</taxon>
        <taxon>Rhizobiaceae</taxon>
        <taxon>Rhizobium/Agrobacterium group</taxon>
        <taxon>Rhizobium</taxon>
    </lineage>
</organism>
<evidence type="ECO:0000256" key="1">
    <source>
        <dbReference type="SAM" id="MobiDB-lite"/>
    </source>
</evidence>
<comment type="caution">
    <text evidence="2">The sequence shown here is derived from an EMBL/GenBank/DDBJ whole genome shotgun (WGS) entry which is preliminary data.</text>
</comment>
<proteinExistence type="predicted"/>
<dbReference type="AlphaFoldDB" id="A0A546XQM3"/>
<gene>
    <name evidence="2" type="ORF">EXN68_05225</name>
</gene>
<dbReference type="Proteomes" id="UP000315434">
    <property type="component" value="Unassembled WGS sequence"/>
</dbReference>
<reference evidence="2 3" key="1">
    <citation type="journal article" date="2019" name="Appl. Microbiol. Biotechnol.">
        <title>Differential efficiency of wild type rhizogenic strains for rol gene transformation of plants.</title>
        <authorList>
            <person name="Desmet S."/>
            <person name="De Keyser E."/>
            <person name="Van Vaerenbergh J."/>
            <person name="Baeyen S."/>
            <person name="Van Huylenbroeck J."/>
            <person name="Geelen D."/>
            <person name="Dhooghe E."/>
        </authorList>
    </citation>
    <scope>NUCLEOTIDE SEQUENCE [LARGE SCALE GENOMIC DNA]</scope>
    <source>
        <strain evidence="2 3">GBBC3284</strain>
    </source>
</reference>
<protein>
    <submittedName>
        <fullName evidence="2">Uncharacterized protein</fullName>
    </submittedName>
</protein>
<dbReference type="EMBL" id="SGNY01000001">
    <property type="protein sequence ID" value="TRB03047.1"/>
    <property type="molecule type" value="Genomic_DNA"/>
</dbReference>